<dbReference type="CDD" id="cd00586">
    <property type="entry name" value="4HBT"/>
    <property type="match status" value="1"/>
</dbReference>
<keyword evidence="2" id="KW-1185">Reference proteome</keyword>
<organism evidence="1 2">
    <name type="scientific">Siphonobacter aquaeclarae</name>
    <dbReference type="NCBI Taxonomy" id="563176"/>
    <lineage>
        <taxon>Bacteria</taxon>
        <taxon>Pseudomonadati</taxon>
        <taxon>Bacteroidota</taxon>
        <taxon>Cytophagia</taxon>
        <taxon>Cytophagales</taxon>
        <taxon>Cytophagaceae</taxon>
        <taxon>Siphonobacter</taxon>
    </lineage>
</organism>
<accession>A0A1G9UJQ7</accession>
<dbReference type="AlphaFoldDB" id="A0A1G9UJQ7"/>
<dbReference type="GO" id="GO:0016787">
    <property type="term" value="F:hydrolase activity"/>
    <property type="evidence" value="ECO:0007669"/>
    <property type="project" value="UniProtKB-KW"/>
</dbReference>
<evidence type="ECO:0000313" key="1">
    <source>
        <dbReference type="EMBL" id="SDM60093.1"/>
    </source>
</evidence>
<dbReference type="STRING" id="563176.SAMN04488090_3845"/>
<gene>
    <name evidence="1" type="ORF">SAMN04488090_3845</name>
</gene>
<dbReference type="OrthoDB" id="9791529at2"/>
<protein>
    <submittedName>
        <fullName evidence="1">Acyl-CoA thioester hydrolase</fullName>
    </submittedName>
</protein>
<dbReference type="Gene3D" id="3.10.129.10">
    <property type="entry name" value="Hotdog Thioesterase"/>
    <property type="match status" value="1"/>
</dbReference>
<dbReference type="EMBL" id="FNGS01000007">
    <property type="protein sequence ID" value="SDM60093.1"/>
    <property type="molecule type" value="Genomic_DNA"/>
</dbReference>
<sequence length="174" mass="20782">MFRLDPERNYPKKTESHSIIRFQDCDPLQHLNNAKYLDYYFNAREDHVFSIYGFKTDYTFRKYNCSWVVYNHQIGYVRPAKVSEWVTIITSVIYFDESTMVTEYVMTNENKTELKNVMWTTSKYISVPTGKVVPHQEDIQQFLKTVSVEGVDFPEITFNDRIRQIKQALIEGRY</sequence>
<name>A0A1G9UJQ7_9BACT</name>
<keyword evidence="1" id="KW-0378">Hydrolase</keyword>
<reference evidence="1 2" key="1">
    <citation type="submission" date="2016-10" db="EMBL/GenBank/DDBJ databases">
        <authorList>
            <person name="de Groot N.N."/>
        </authorList>
    </citation>
    <scope>NUCLEOTIDE SEQUENCE [LARGE SCALE GENOMIC DNA]</scope>
    <source>
        <strain evidence="1 2">DSM 21668</strain>
    </source>
</reference>
<dbReference type="Proteomes" id="UP000198901">
    <property type="component" value="Unassembled WGS sequence"/>
</dbReference>
<dbReference type="RefSeq" id="WP_093205961.1">
    <property type="nucleotide sequence ID" value="NZ_FNGS01000007.1"/>
</dbReference>
<evidence type="ECO:0000313" key="2">
    <source>
        <dbReference type="Proteomes" id="UP000198901"/>
    </source>
</evidence>
<dbReference type="SUPFAM" id="SSF54637">
    <property type="entry name" value="Thioesterase/thiol ester dehydrase-isomerase"/>
    <property type="match status" value="1"/>
</dbReference>
<dbReference type="Pfam" id="PF13279">
    <property type="entry name" value="4HBT_2"/>
    <property type="match status" value="1"/>
</dbReference>
<dbReference type="InterPro" id="IPR029069">
    <property type="entry name" value="HotDog_dom_sf"/>
</dbReference>
<proteinExistence type="predicted"/>